<dbReference type="OrthoDB" id="5964255at2759"/>
<dbReference type="PANTHER" id="PTHR33995:SF7">
    <property type="entry name" value="BURSICON SUBUNIT ALPHA-RELATED"/>
    <property type="match status" value="1"/>
</dbReference>
<sequence>MIGWVCFFLMISSSLAPRPSPLRLLHEDQCSTVVRIDCLNKEVRKERLRSPVGASQRICAQLTDYQLLEKVKEIGGYNPLYVAINKTGANKFKDPRTFERERPNEGPKATRAPSDCKNNPTQPPTTLPTTKASPTTARFTEPPTTTKKRSTPYYAKQDEGMKMTPFEKLMRKLNDLEDDDVSLVRRLVKRESKVDNCWSKGDYITGSRNRRINLCGECRLVTQLAGDEMPQFINEVACGHEISDLSGQVAHDNRCYASSGLCAQRVLLFPALKRKGYVKDDGLSAEHGREIYVEEWATSTKKIRAGCKCELYTNHAELLKSMEYL</sequence>
<feature type="compositionally biased region" description="Basic and acidic residues" evidence="1">
    <location>
        <begin position="93"/>
        <end position="105"/>
    </location>
</feature>
<evidence type="ECO:0000256" key="1">
    <source>
        <dbReference type="SAM" id="MobiDB-lite"/>
    </source>
</evidence>
<dbReference type="GeneID" id="116295757"/>
<reference evidence="4" key="1">
    <citation type="submission" date="2025-08" db="UniProtKB">
        <authorList>
            <consortium name="RefSeq"/>
        </authorList>
    </citation>
    <scope>IDENTIFICATION</scope>
    <source>
        <tissue evidence="4">Tentacle</tissue>
    </source>
</reference>
<dbReference type="InParanoid" id="A0A6P8I410"/>
<feature type="region of interest" description="Disordered" evidence="1">
    <location>
        <begin position="93"/>
        <end position="151"/>
    </location>
</feature>
<dbReference type="KEGG" id="aten:116295757"/>
<feature type="chain" id="PRO_5027714696" evidence="2">
    <location>
        <begin position="17"/>
        <end position="325"/>
    </location>
</feature>
<dbReference type="AlphaFoldDB" id="A0A6P8I410"/>
<protein>
    <submittedName>
        <fullName evidence="4">Uncharacterized protein LOC116295757 isoform X1</fullName>
    </submittedName>
</protein>
<dbReference type="PANTHER" id="PTHR33995">
    <property type="entry name" value="PROTEIN CBG18546"/>
    <property type="match status" value="1"/>
</dbReference>
<feature type="signal peptide" evidence="2">
    <location>
        <begin position="1"/>
        <end position="16"/>
    </location>
</feature>
<name>A0A6P8I410_ACTTE</name>
<keyword evidence="2" id="KW-0732">Signal</keyword>
<evidence type="ECO:0000256" key="2">
    <source>
        <dbReference type="SAM" id="SignalP"/>
    </source>
</evidence>
<evidence type="ECO:0000313" key="4">
    <source>
        <dbReference type="RefSeq" id="XP_031559530.1"/>
    </source>
</evidence>
<feature type="compositionally biased region" description="Low complexity" evidence="1">
    <location>
        <begin position="127"/>
        <end position="145"/>
    </location>
</feature>
<evidence type="ECO:0000313" key="3">
    <source>
        <dbReference type="Proteomes" id="UP000515163"/>
    </source>
</evidence>
<dbReference type="RefSeq" id="XP_031559530.1">
    <property type="nucleotide sequence ID" value="XM_031703670.1"/>
</dbReference>
<accession>A0A6P8I410</accession>
<proteinExistence type="predicted"/>
<gene>
    <name evidence="4" type="primary">LOC116295757</name>
</gene>
<dbReference type="Proteomes" id="UP000515163">
    <property type="component" value="Unplaced"/>
</dbReference>
<organism evidence="3 4">
    <name type="scientific">Actinia tenebrosa</name>
    <name type="common">Australian red waratah sea anemone</name>
    <dbReference type="NCBI Taxonomy" id="6105"/>
    <lineage>
        <taxon>Eukaryota</taxon>
        <taxon>Metazoa</taxon>
        <taxon>Cnidaria</taxon>
        <taxon>Anthozoa</taxon>
        <taxon>Hexacorallia</taxon>
        <taxon>Actiniaria</taxon>
        <taxon>Actiniidae</taxon>
        <taxon>Actinia</taxon>
    </lineage>
</organism>
<keyword evidence="3" id="KW-1185">Reference proteome</keyword>